<proteinExistence type="predicted"/>
<evidence type="ECO:0000313" key="1">
    <source>
        <dbReference type="EMBL" id="ACI10574.1"/>
    </source>
</evidence>
<reference evidence="1 2" key="1">
    <citation type="journal article" date="2008" name="PLoS Genet.">
        <title>Complete genome sequence of the N2-fixing broad host range endophyte Klebsiella pneumoniae 342 and virulence predictions verified in mice.</title>
        <authorList>
            <person name="Fouts D.E."/>
            <person name="Tyler H.L."/>
            <person name="DeBoy R.T."/>
            <person name="Daugherty S."/>
            <person name="Ren Q."/>
            <person name="Badger J.H."/>
            <person name="Durkin A.S."/>
            <person name="Huot H."/>
            <person name="Shrivastava S."/>
            <person name="Kothari S."/>
            <person name="Dodson R.J."/>
            <person name="Mohamoud Y."/>
            <person name="Khouri H."/>
            <person name="Roesch L.F."/>
            <person name="Krogfelt K.A."/>
            <person name="Struve C."/>
            <person name="Triplett E.W."/>
            <person name="Methe B.A."/>
        </authorList>
    </citation>
    <scope>NUCLEOTIDE SEQUENCE [LARGE SCALE GENOMIC DNA]</scope>
    <source>
        <strain evidence="1 2">342</strain>
    </source>
</reference>
<dbReference type="KEGG" id="kpe:KPK_0662"/>
<dbReference type="EMBL" id="CP000964">
    <property type="protein sequence ID" value="ACI10574.1"/>
    <property type="molecule type" value="Genomic_DNA"/>
</dbReference>
<dbReference type="Proteomes" id="UP000001734">
    <property type="component" value="Chromosome"/>
</dbReference>
<sequence length="39" mass="4788">MQRAFCRATSWMIPIVVENFASLWRCLYYRSTFYDQTMT</sequence>
<dbReference type="HOGENOM" id="CLU_3311268_0_0_6"/>
<organism evidence="1 2">
    <name type="scientific">Klebsiella variicola (strain 342)</name>
    <name type="common">Klebsiella pneumoniae</name>
    <dbReference type="NCBI Taxonomy" id="507522"/>
    <lineage>
        <taxon>Bacteria</taxon>
        <taxon>Pseudomonadati</taxon>
        <taxon>Pseudomonadota</taxon>
        <taxon>Gammaproteobacteria</taxon>
        <taxon>Enterobacterales</taxon>
        <taxon>Enterobacteriaceae</taxon>
        <taxon>Klebsiella/Raoultella group</taxon>
        <taxon>Klebsiella</taxon>
        <taxon>Klebsiella pneumoniae complex</taxon>
    </lineage>
</organism>
<dbReference type="AlphaFoldDB" id="B5XU37"/>
<dbReference type="BioCyc" id="KPNE507522:GI0B-662-MONOMER"/>
<accession>B5XU37</accession>
<evidence type="ECO:0000313" key="2">
    <source>
        <dbReference type="Proteomes" id="UP000001734"/>
    </source>
</evidence>
<name>B5XU37_KLEV3</name>
<gene>
    <name evidence="1" type="ordered locus">KPK_0662</name>
</gene>
<protein>
    <submittedName>
        <fullName evidence="1">Uncharacterized protein</fullName>
    </submittedName>
</protein>